<evidence type="ECO:0000256" key="2">
    <source>
        <dbReference type="ARBA" id="ARBA00022490"/>
    </source>
</evidence>
<evidence type="ECO:0000313" key="8">
    <source>
        <dbReference type="Proteomes" id="UP000484885"/>
    </source>
</evidence>
<dbReference type="Pfam" id="PF06325">
    <property type="entry name" value="PrmA"/>
    <property type="match status" value="1"/>
</dbReference>
<dbReference type="InterPro" id="IPR029063">
    <property type="entry name" value="SAM-dependent_MTases_sf"/>
</dbReference>
<proteinExistence type="inferred from homology"/>
<dbReference type="SUPFAM" id="SSF53335">
    <property type="entry name" value="S-adenosyl-L-methionine-dependent methyltransferases"/>
    <property type="match status" value="1"/>
</dbReference>
<dbReference type="Gene3D" id="3.40.50.150">
    <property type="entry name" value="Vaccinia Virus protein VP39"/>
    <property type="match status" value="1"/>
</dbReference>
<keyword evidence="4 6" id="KW-0808">Transferase</keyword>
<evidence type="ECO:0000256" key="6">
    <source>
        <dbReference type="HAMAP-Rule" id="MF_00735"/>
    </source>
</evidence>
<organism evidence="7 8">
    <name type="scientific">Wenzhouxiangella limi</name>
    <dbReference type="NCBI Taxonomy" id="2707351"/>
    <lineage>
        <taxon>Bacteria</taxon>
        <taxon>Pseudomonadati</taxon>
        <taxon>Pseudomonadota</taxon>
        <taxon>Gammaproteobacteria</taxon>
        <taxon>Chromatiales</taxon>
        <taxon>Wenzhouxiangellaceae</taxon>
        <taxon>Wenzhouxiangella</taxon>
    </lineage>
</organism>
<feature type="binding site" evidence="6">
    <location>
        <position position="240"/>
    </location>
    <ligand>
        <name>S-adenosyl-L-methionine</name>
        <dbReference type="ChEBI" id="CHEBI:59789"/>
    </ligand>
</feature>
<name>A0A845VGW7_9GAMM</name>
<dbReference type="GO" id="GO:0005840">
    <property type="term" value="C:ribosome"/>
    <property type="evidence" value="ECO:0007669"/>
    <property type="project" value="UniProtKB-KW"/>
</dbReference>
<dbReference type="InterPro" id="IPR050078">
    <property type="entry name" value="Ribosomal_L11_MeTrfase_PrmA"/>
</dbReference>
<dbReference type="GO" id="GO:0005829">
    <property type="term" value="C:cytosol"/>
    <property type="evidence" value="ECO:0007669"/>
    <property type="project" value="TreeGrafter"/>
</dbReference>
<evidence type="ECO:0000256" key="5">
    <source>
        <dbReference type="ARBA" id="ARBA00022691"/>
    </source>
</evidence>
<keyword evidence="7" id="KW-0689">Ribosomal protein</keyword>
<dbReference type="CDD" id="cd02440">
    <property type="entry name" value="AdoMet_MTases"/>
    <property type="match status" value="1"/>
</dbReference>
<evidence type="ECO:0000256" key="4">
    <source>
        <dbReference type="ARBA" id="ARBA00022679"/>
    </source>
</evidence>
<comment type="subcellular location">
    <subcellularLocation>
        <location evidence="6">Cytoplasm</location>
    </subcellularLocation>
</comment>
<keyword evidence="5 6" id="KW-0949">S-adenosyl-L-methionine</keyword>
<keyword evidence="7" id="KW-0687">Ribonucleoprotein</keyword>
<comment type="catalytic activity">
    <reaction evidence="6">
        <text>L-lysyl-[protein] + 3 S-adenosyl-L-methionine = N(6),N(6),N(6)-trimethyl-L-lysyl-[protein] + 3 S-adenosyl-L-homocysteine + 3 H(+)</text>
        <dbReference type="Rhea" id="RHEA:54192"/>
        <dbReference type="Rhea" id="RHEA-COMP:9752"/>
        <dbReference type="Rhea" id="RHEA-COMP:13826"/>
        <dbReference type="ChEBI" id="CHEBI:15378"/>
        <dbReference type="ChEBI" id="CHEBI:29969"/>
        <dbReference type="ChEBI" id="CHEBI:57856"/>
        <dbReference type="ChEBI" id="CHEBI:59789"/>
        <dbReference type="ChEBI" id="CHEBI:61961"/>
    </reaction>
</comment>
<reference evidence="7 8" key="1">
    <citation type="submission" date="2020-02" db="EMBL/GenBank/DDBJ databases">
        <authorList>
            <person name="Zhang X.-Y."/>
        </authorList>
    </citation>
    <scope>NUCLEOTIDE SEQUENCE [LARGE SCALE GENOMIC DNA]</scope>
    <source>
        <strain evidence="7 8">C33</strain>
    </source>
</reference>
<dbReference type="Proteomes" id="UP000484885">
    <property type="component" value="Unassembled WGS sequence"/>
</dbReference>
<sequence>MTEEPSQSWLNLQVTVGAEEIDEAEQTLFDLGAVSISLLDAADHPLHEPGPGEMPVWPKVVVQALLPGSVSRALVTDALLKTGLIDAATALAWSDLVDRDWTRAWMDRYRPMQFGHGLWICPSHVDPDPAWPLVIKLDPGLAFGSGTHPTTALCLEWIAALEPDIERVIDFGCGSGVLAIAAALKGAREVIAIDHDPQALSATLENARRNAVADRITAIAPLALNDRMARGETAQLVVANILARPLIDLAPTLAHRVEPGGALVLSGILPEQAEAVAEAYRSLDPQPTITQRDGWVRIVCRAYSRPHPRTV</sequence>
<dbReference type="RefSeq" id="WP_164211849.1">
    <property type="nucleotide sequence ID" value="NZ_JAAGSC010000043.1"/>
</dbReference>
<evidence type="ECO:0000256" key="3">
    <source>
        <dbReference type="ARBA" id="ARBA00022603"/>
    </source>
</evidence>
<comment type="function">
    <text evidence="6">Methylates ribosomal protein L11.</text>
</comment>
<comment type="caution">
    <text evidence="7">The sequence shown here is derived from an EMBL/GenBank/DDBJ whole genome shotgun (WGS) entry which is preliminary data.</text>
</comment>
<protein>
    <recommendedName>
        <fullName evidence="6">Ribosomal protein L11 methyltransferase</fullName>
        <shortName evidence="6">L11 Mtase</shortName>
        <ecNumber evidence="6">2.1.1.-</ecNumber>
    </recommendedName>
</protein>
<keyword evidence="3 6" id="KW-0489">Methyltransferase</keyword>
<dbReference type="EC" id="2.1.1.-" evidence="6"/>
<evidence type="ECO:0000313" key="7">
    <source>
        <dbReference type="EMBL" id="NDY96449.1"/>
    </source>
</evidence>
<dbReference type="PANTHER" id="PTHR43648">
    <property type="entry name" value="ELECTRON TRANSFER FLAVOPROTEIN BETA SUBUNIT LYSINE METHYLTRANSFERASE"/>
    <property type="match status" value="1"/>
</dbReference>
<evidence type="ECO:0000256" key="1">
    <source>
        <dbReference type="ARBA" id="ARBA00009741"/>
    </source>
</evidence>
<dbReference type="GO" id="GO:0016279">
    <property type="term" value="F:protein-lysine N-methyltransferase activity"/>
    <property type="evidence" value="ECO:0007669"/>
    <property type="project" value="TreeGrafter"/>
</dbReference>
<feature type="binding site" evidence="6">
    <location>
        <position position="172"/>
    </location>
    <ligand>
        <name>S-adenosyl-L-methionine</name>
        <dbReference type="ChEBI" id="CHEBI:59789"/>
    </ligand>
</feature>
<gene>
    <name evidence="6 7" type="primary">prmA</name>
    <name evidence="7" type="ORF">G3I74_11980</name>
</gene>
<dbReference type="PANTHER" id="PTHR43648:SF1">
    <property type="entry name" value="ELECTRON TRANSFER FLAVOPROTEIN BETA SUBUNIT LYSINE METHYLTRANSFERASE"/>
    <property type="match status" value="1"/>
</dbReference>
<feature type="binding site" evidence="6">
    <location>
        <position position="151"/>
    </location>
    <ligand>
        <name>S-adenosyl-L-methionine</name>
        <dbReference type="ChEBI" id="CHEBI:59789"/>
    </ligand>
</feature>
<dbReference type="PIRSF" id="PIRSF000401">
    <property type="entry name" value="RPL11_MTase"/>
    <property type="match status" value="1"/>
</dbReference>
<keyword evidence="2 6" id="KW-0963">Cytoplasm</keyword>
<dbReference type="AlphaFoldDB" id="A0A845VGW7"/>
<dbReference type="NCBIfam" id="TIGR00406">
    <property type="entry name" value="prmA"/>
    <property type="match status" value="1"/>
</dbReference>
<dbReference type="HAMAP" id="MF_00735">
    <property type="entry name" value="Methyltr_PrmA"/>
    <property type="match status" value="1"/>
</dbReference>
<dbReference type="GO" id="GO:0032259">
    <property type="term" value="P:methylation"/>
    <property type="evidence" value="ECO:0007669"/>
    <property type="project" value="UniProtKB-KW"/>
</dbReference>
<dbReference type="EMBL" id="JAAGSC010000043">
    <property type="protein sequence ID" value="NDY96449.1"/>
    <property type="molecule type" value="Genomic_DNA"/>
</dbReference>
<dbReference type="InterPro" id="IPR004498">
    <property type="entry name" value="Ribosomal_PrmA_MeTrfase"/>
</dbReference>
<keyword evidence="8" id="KW-1185">Reference proteome</keyword>
<accession>A0A845VGW7</accession>
<comment type="similarity">
    <text evidence="1 6">Belongs to the methyltransferase superfamily. PrmA family.</text>
</comment>
<feature type="binding site" evidence="6">
    <location>
        <position position="194"/>
    </location>
    <ligand>
        <name>S-adenosyl-L-methionine</name>
        <dbReference type="ChEBI" id="CHEBI:59789"/>
    </ligand>
</feature>